<name>A0AB74J9J8_AURPU</name>
<dbReference type="Proteomes" id="UP000309076">
    <property type="component" value="Unassembled WGS sequence"/>
</dbReference>
<sequence>MPPSSSSKSASLGSIRSLYSPMVTVRVGAAKQAFCIHKDVLCFNSKYFTKALSGQFLEARTHIVELEDVHVMLFKIFVAWLYTGKLNYESSDLNIPARNDFEQLHTILTDEHPYEQEDDEEDRDDGMPIDEFFLYDFDQEDPETWTYLILCALFVLADRLDVPKLKTLALDTIIGRRRNKGPIPNASAVLYTYAHTTRNSKLRRLLVHTIAYEVEFKRSHHVWNHWPLEFLTAVMVTNGRRLPAKQCESCFDNALQDNLIYNRLIDDVDRTEDVPPFRRNLCFYHEHKDEEEKEACRAEREKQSGSG</sequence>
<proteinExistence type="predicted"/>
<evidence type="ECO:0000259" key="1">
    <source>
        <dbReference type="PROSITE" id="PS50097"/>
    </source>
</evidence>
<evidence type="ECO:0000313" key="2">
    <source>
        <dbReference type="EMBL" id="THW52584.1"/>
    </source>
</evidence>
<dbReference type="Gene3D" id="3.30.710.10">
    <property type="entry name" value="Potassium Channel Kv1.1, Chain A"/>
    <property type="match status" value="1"/>
</dbReference>
<dbReference type="PANTHER" id="PTHR47843">
    <property type="entry name" value="BTB DOMAIN-CONTAINING PROTEIN-RELATED"/>
    <property type="match status" value="1"/>
</dbReference>
<dbReference type="AlphaFoldDB" id="A0AB74J9J8"/>
<dbReference type="CDD" id="cd18186">
    <property type="entry name" value="BTB_POZ_ZBTB_KLHL-like"/>
    <property type="match status" value="1"/>
</dbReference>
<dbReference type="SUPFAM" id="SSF54695">
    <property type="entry name" value="POZ domain"/>
    <property type="match status" value="1"/>
</dbReference>
<evidence type="ECO:0000313" key="3">
    <source>
        <dbReference type="Proteomes" id="UP000309076"/>
    </source>
</evidence>
<accession>A0AB74J9J8</accession>
<dbReference type="PANTHER" id="PTHR47843:SF2">
    <property type="entry name" value="BTB DOMAIN-CONTAINING PROTEIN"/>
    <property type="match status" value="1"/>
</dbReference>
<gene>
    <name evidence="2" type="ORF">D6D21_00839</name>
</gene>
<dbReference type="InterPro" id="IPR011333">
    <property type="entry name" value="SKP1/BTB/POZ_sf"/>
</dbReference>
<dbReference type="Pfam" id="PF00651">
    <property type="entry name" value="BTB"/>
    <property type="match status" value="1"/>
</dbReference>
<dbReference type="SMART" id="SM00225">
    <property type="entry name" value="BTB"/>
    <property type="match status" value="1"/>
</dbReference>
<feature type="domain" description="BTB" evidence="1">
    <location>
        <begin position="21"/>
        <end position="90"/>
    </location>
</feature>
<protein>
    <recommendedName>
        <fullName evidence="1">BTB domain-containing protein</fullName>
    </recommendedName>
</protein>
<dbReference type="EMBL" id="QZAM01000007">
    <property type="protein sequence ID" value="THW52584.1"/>
    <property type="molecule type" value="Genomic_DNA"/>
</dbReference>
<reference evidence="2 3" key="1">
    <citation type="submission" date="2018-10" db="EMBL/GenBank/DDBJ databases">
        <title>Fifty Aureobasidium pullulans genomes reveal a recombining polyextremotolerant generalist.</title>
        <authorList>
            <person name="Gostincar C."/>
            <person name="Turk M."/>
            <person name="Zajc J."/>
            <person name="Gunde-Cimerman N."/>
        </authorList>
    </citation>
    <scope>NUCLEOTIDE SEQUENCE [LARGE SCALE GENOMIC DNA]</scope>
    <source>
        <strain evidence="2 3">EXF-10796</strain>
    </source>
</reference>
<dbReference type="PROSITE" id="PS50097">
    <property type="entry name" value="BTB"/>
    <property type="match status" value="1"/>
</dbReference>
<organism evidence="2 3">
    <name type="scientific">Aureobasidium pullulans</name>
    <name type="common">Black yeast</name>
    <name type="synonym">Pullularia pullulans</name>
    <dbReference type="NCBI Taxonomy" id="5580"/>
    <lineage>
        <taxon>Eukaryota</taxon>
        <taxon>Fungi</taxon>
        <taxon>Dikarya</taxon>
        <taxon>Ascomycota</taxon>
        <taxon>Pezizomycotina</taxon>
        <taxon>Dothideomycetes</taxon>
        <taxon>Dothideomycetidae</taxon>
        <taxon>Dothideales</taxon>
        <taxon>Saccotheciaceae</taxon>
        <taxon>Aureobasidium</taxon>
    </lineage>
</organism>
<comment type="caution">
    <text evidence="2">The sequence shown here is derived from an EMBL/GenBank/DDBJ whole genome shotgun (WGS) entry which is preliminary data.</text>
</comment>
<dbReference type="InterPro" id="IPR000210">
    <property type="entry name" value="BTB/POZ_dom"/>
</dbReference>